<reference evidence="1 2" key="1">
    <citation type="submission" date="2020-03" db="EMBL/GenBank/DDBJ databases">
        <title>Dissostichus mawsoni Genome sequencing and assembly.</title>
        <authorList>
            <person name="Park H."/>
        </authorList>
    </citation>
    <scope>NUCLEOTIDE SEQUENCE [LARGE SCALE GENOMIC DNA]</scope>
    <source>
        <strain evidence="1">DM0001</strain>
        <tissue evidence="1">Muscle</tissue>
    </source>
</reference>
<dbReference type="Proteomes" id="UP000518266">
    <property type="component" value="Unassembled WGS sequence"/>
</dbReference>
<evidence type="ECO:0000313" key="2">
    <source>
        <dbReference type="Proteomes" id="UP000518266"/>
    </source>
</evidence>
<organism evidence="1 2">
    <name type="scientific">Dissostichus mawsoni</name>
    <name type="common">Antarctic cod</name>
    <dbReference type="NCBI Taxonomy" id="36200"/>
    <lineage>
        <taxon>Eukaryota</taxon>
        <taxon>Metazoa</taxon>
        <taxon>Chordata</taxon>
        <taxon>Craniata</taxon>
        <taxon>Vertebrata</taxon>
        <taxon>Euteleostomi</taxon>
        <taxon>Actinopterygii</taxon>
        <taxon>Neopterygii</taxon>
        <taxon>Teleostei</taxon>
        <taxon>Neoteleostei</taxon>
        <taxon>Acanthomorphata</taxon>
        <taxon>Eupercaria</taxon>
        <taxon>Perciformes</taxon>
        <taxon>Notothenioidei</taxon>
        <taxon>Nototheniidae</taxon>
        <taxon>Dissostichus</taxon>
    </lineage>
</organism>
<dbReference type="AlphaFoldDB" id="A0A7J5XJ21"/>
<accession>A0A7J5XJ21</accession>
<dbReference type="OrthoDB" id="8986908at2759"/>
<comment type="caution">
    <text evidence="1">The sequence shown here is derived from an EMBL/GenBank/DDBJ whole genome shotgun (WGS) entry which is preliminary data.</text>
</comment>
<protein>
    <submittedName>
        <fullName evidence="1">Uncharacterized protein</fullName>
    </submittedName>
</protein>
<evidence type="ECO:0000313" key="1">
    <source>
        <dbReference type="EMBL" id="KAF3836188.1"/>
    </source>
</evidence>
<gene>
    <name evidence="1" type="ORF">F7725_028746</name>
</gene>
<keyword evidence="2" id="KW-1185">Reference proteome</keyword>
<sequence>MKEKRDEKWEEEGATVVTYLSCLGIRSTSSPASVFKSETSSGSFTSSSTFFSLVLQRWSLLATIAAQLRANAGRWDVDAGRIGRRHDGLILGPAVMEMVHSIDEERPSVSLRNFTAAPARLPLRLALQVRGQQEVVDQITSVKTNCAMAGIMIPAVCEQEAAERLTEATNNFSKAQLVEVIKHWESKYELLDKYAKDLAVKNKHWEKFQKIEDKKSHLEMSTKDLAEKQEILEEDVKVENNLEEKFPQDQAEEQHNLETVMVRKVQKMEDEMKNPEKKH</sequence>
<proteinExistence type="predicted"/>
<dbReference type="EMBL" id="JAAKFY010000024">
    <property type="protein sequence ID" value="KAF3836188.1"/>
    <property type="molecule type" value="Genomic_DNA"/>
</dbReference>
<name>A0A7J5XJ21_DISMA</name>